<keyword evidence="2" id="KW-1185">Reference proteome</keyword>
<organism evidence="1 2">
    <name type="scientific">Nepenthes gracilis</name>
    <name type="common">Slender pitcher plant</name>
    <dbReference type="NCBI Taxonomy" id="150966"/>
    <lineage>
        <taxon>Eukaryota</taxon>
        <taxon>Viridiplantae</taxon>
        <taxon>Streptophyta</taxon>
        <taxon>Embryophyta</taxon>
        <taxon>Tracheophyta</taxon>
        <taxon>Spermatophyta</taxon>
        <taxon>Magnoliopsida</taxon>
        <taxon>eudicotyledons</taxon>
        <taxon>Gunneridae</taxon>
        <taxon>Pentapetalae</taxon>
        <taxon>Caryophyllales</taxon>
        <taxon>Nepenthaceae</taxon>
        <taxon>Nepenthes</taxon>
    </lineage>
</organism>
<dbReference type="Proteomes" id="UP001279734">
    <property type="component" value="Unassembled WGS sequence"/>
</dbReference>
<reference evidence="1" key="1">
    <citation type="submission" date="2023-05" db="EMBL/GenBank/DDBJ databases">
        <title>Nepenthes gracilis genome sequencing.</title>
        <authorList>
            <person name="Fukushima K."/>
        </authorList>
    </citation>
    <scope>NUCLEOTIDE SEQUENCE</scope>
    <source>
        <strain evidence="1">SING2019-196</strain>
    </source>
</reference>
<gene>
    <name evidence="1" type="ORF">Nepgr_017879</name>
</gene>
<sequence length="183" mass="21413">MDDLELIPEEKEALAEIRKKKTFLIQEQRMKKITAESRPIVQRKFDKDRKFTSERLGKELSSLGLDPSAAINWARSLLRGQKRQRSWRGDMMEVMLWMLIVNILTRSCMWCLDLNQGRSHATGRTCPGRWIQGLCSEDWAIKLFKKPNGVKPFKVLIYAFPQMHYARGIMIRSKPPAADRFFL</sequence>
<evidence type="ECO:0000313" key="1">
    <source>
        <dbReference type="EMBL" id="GMH16038.1"/>
    </source>
</evidence>
<dbReference type="AlphaFoldDB" id="A0AAD3SQ77"/>
<protein>
    <submittedName>
        <fullName evidence="1">Uncharacterized protein</fullName>
    </submittedName>
</protein>
<name>A0AAD3SQ77_NEPGR</name>
<dbReference type="EMBL" id="BSYO01000016">
    <property type="protein sequence ID" value="GMH16038.1"/>
    <property type="molecule type" value="Genomic_DNA"/>
</dbReference>
<comment type="caution">
    <text evidence="1">The sequence shown here is derived from an EMBL/GenBank/DDBJ whole genome shotgun (WGS) entry which is preliminary data.</text>
</comment>
<evidence type="ECO:0000313" key="2">
    <source>
        <dbReference type="Proteomes" id="UP001279734"/>
    </source>
</evidence>
<proteinExistence type="predicted"/>
<accession>A0AAD3SQ77</accession>